<keyword evidence="7" id="KW-0969">Cilium</keyword>
<dbReference type="SUPFAM" id="SSF141371">
    <property type="entry name" value="PilZ domain-like"/>
    <property type="match status" value="2"/>
</dbReference>
<sequence length="228" mass="25532">MLKRKTQRSRKHLTQIPAGSLIDIEIVMPASRKRVRTEFIGVLEDQYIILNYPNPKRLGAAADYVKTGTEIIVRALPEDSNGQIIAFKETIKAISNHPARLIFLYYPHEVQTYQLRAQTRVPALIPAILQLPDYNEVGVIKDISLSGMMFDIQKEHLPDDLESENCEVLIEGKDDNASAIKGKVCRIIESAEGNVSLGIQVVGPDTTIKAVLKDYLIDLSILSEEDEH</sequence>
<keyword evidence="3" id="KW-0975">Bacterial flagellum</keyword>
<reference evidence="8" key="1">
    <citation type="submission" date="2015-07" db="EMBL/GenBank/DDBJ databases">
        <title>Draft genome sequence of a Pseudoalteromonas rubra strain, OCN096, isolated from Kaneohe Bay, Oahu, Hawaii.</title>
        <authorList>
            <person name="Beurmann S."/>
            <person name="Ushijima B."/>
            <person name="Belcaid M."/>
            <person name="Callahan S.M."/>
            <person name="Aeby G.S."/>
        </authorList>
    </citation>
    <scope>NUCLEOTIDE SEQUENCE [LARGE SCALE GENOMIC DNA]</scope>
    <source>
        <strain evidence="8">OCN096</strain>
    </source>
</reference>
<dbReference type="GeneID" id="61359071"/>
<keyword evidence="7" id="KW-0282">Flagellum</keyword>
<gene>
    <name evidence="6" type="ORF">AC626_19525</name>
    <name evidence="7" type="ORF">CWC22_000085</name>
</gene>
<dbReference type="RefSeq" id="WP_010384831.1">
    <property type="nucleotide sequence ID" value="NZ_AHCD03000036.1"/>
</dbReference>
<evidence type="ECO:0000256" key="1">
    <source>
        <dbReference type="ARBA" id="ARBA00022636"/>
    </source>
</evidence>
<dbReference type="STRING" id="43658.AT705_12240"/>
<reference evidence="7 9" key="3">
    <citation type="submission" date="2019-10" db="EMBL/GenBank/DDBJ databases">
        <title>Pseudoalteromonas rubra S4059.</title>
        <authorList>
            <person name="Paulsen S."/>
            <person name="Wang X."/>
        </authorList>
    </citation>
    <scope>NUCLEOTIDE SEQUENCE [LARGE SCALE GENOMIC DNA]</scope>
    <source>
        <strain evidence="7 9">S4059</strain>
    </source>
</reference>
<dbReference type="Proteomes" id="UP000305729">
    <property type="component" value="Chromosome 1"/>
</dbReference>
<proteinExistence type="predicted"/>
<dbReference type="Pfam" id="PF12945">
    <property type="entry name" value="PilZNR"/>
    <property type="match status" value="1"/>
</dbReference>
<dbReference type="Gene3D" id="2.40.10.220">
    <property type="entry name" value="predicted glycosyltransferase like domains"/>
    <property type="match status" value="1"/>
</dbReference>
<evidence type="ECO:0000313" key="7">
    <source>
        <dbReference type="EMBL" id="QPB81506.1"/>
    </source>
</evidence>
<keyword evidence="2" id="KW-0547">Nucleotide-binding</keyword>
<evidence type="ECO:0000256" key="2">
    <source>
        <dbReference type="ARBA" id="ARBA00022741"/>
    </source>
</evidence>
<dbReference type="EMBL" id="CP045429">
    <property type="protein sequence ID" value="QPB81506.1"/>
    <property type="molecule type" value="Genomic_DNA"/>
</dbReference>
<dbReference type="GO" id="GO:0035438">
    <property type="term" value="F:cyclic-di-GMP binding"/>
    <property type="evidence" value="ECO:0007669"/>
    <property type="project" value="InterPro"/>
</dbReference>
<evidence type="ECO:0000313" key="6">
    <source>
        <dbReference type="EMBL" id="KNC66018.1"/>
    </source>
</evidence>
<evidence type="ECO:0000256" key="3">
    <source>
        <dbReference type="ARBA" id="ARBA00023143"/>
    </source>
</evidence>
<evidence type="ECO:0000259" key="5">
    <source>
        <dbReference type="Pfam" id="PF12945"/>
    </source>
</evidence>
<dbReference type="OrthoDB" id="5761885at2"/>
<dbReference type="Pfam" id="PF07238">
    <property type="entry name" value="PilZ"/>
    <property type="match status" value="1"/>
</dbReference>
<evidence type="ECO:0000259" key="4">
    <source>
        <dbReference type="Pfam" id="PF07238"/>
    </source>
</evidence>
<feature type="domain" description="PilZ" evidence="4">
    <location>
        <begin position="114"/>
        <end position="216"/>
    </location>
</feature>
<protein>
    <submittedName>
        <fullName evidence="7">Flagellar brake protein</fullName>
    </submittedName>
</protein>
<name>A0A0L0EQ46_9GAMM</name>
<dbReference type="InterPro" id="IPR009875">
    <property type="entry name" value="PilZ_domain"/>
</dbReference>
<dbReference type="PATRIC" id="fig|43658.6.peg.3074"/>
<dbReference type="Proteomes" id="UP000036850">
    <property type="component" value="Unassembled WGS sequence"/>
</dbReference>
<dbReference type="EMBL" id="LFZX01000198">
    <property type="protein sequence ID" value="KNC66018.1"/>
    <property type="molecule type" value="Genomic_DNA"/>
</dbReference>
<keyword evidence="1" id="KW-0973">c-di-GMP</keyword>
<evidence type="ECO:0000313" key="9">
    <source>
        <dbReference type="Proteomes" id="UP000305729"/>
    </source>
</evidence>
<evidence type="ECO:0000313" key="8">
    <source>
        <dbReference type="Proteomes" id="UP000036850"/>
    </source>
</evidence>
<dbReference type="Gene3D" id="2.30.110.10">
    <property type="entry name" value="Electron Transport, Fmn-binding Protein, Chain A"/>
    <property type="match status" value="1"/>
</dbReference>
<organism evidence="6 8">
    <name type="scientific">Pseudoalteromonas rubra</name>
    <dbReference type="NCBI Taxonomy" id="43658"/>
    <lineage>
        <taxon>Bacteria</taxon>
        <taxon>Pseudomonadati</taxon>
        <taxon>Pseudomonadota</taxon>
        <taxon>Gammaproteobacteria</taxon>
        <taxon>Alteromonadales</taxon>
        <taxon>Pseudoalteromonadaceae</taxon>
        <taxon>Pseudoalteromonas</taxon>
    </lineage>
</organism>
<feature type="domain" description="Type III secretion system flagellar brake protein YcgR PilZN" evidence="5">
    <location>
        <begin position="19"/>
        <end position="107"/>
    </location>
</feature>
<dbReference type="InterPro" id="IPR009926">
    <property type="entry name" value="T3SS_YcgR_PilZN"/>
</dbReference>
<dbReference type="AlphaFoldDB" id="A0A0L0EQ46"/>
<reference evidence="6" key="2">
    <citation type="submission" date="2015-07" db="EMBL/GenBank/DDBJ databases">
        <title>MeaNS - Measles Nucleotide Surveillance Program.</title>
        <authorList>
            <person name="Tran T."/>
            <person name="Druce J."/>
        </authorList>
    </citation>
    <scope>NUCLEOTIDE SEQUENCE</scope>
    <source>
        <strain evidence="6">OCN096</strain>
    </source>
</reference>
<accession>A0A0L0EQ46</accession>
<keyword evidence="7" id="KW-0966">Cell projection</keyword>
<dbReference type="InterPro" id="IPR012349">
    <property type="entry name" value="Split_barrel_FMN-bd"/>
</dbReference>